<keyword evidence="6" id="KW-1185">Reference proteome</keyword>
<organism evidence="5 6">
    <name type="scientific">Bodo saltans</name>
    <name type="common">Flagellated protozoan</name>
    <dbReference type="NCBI Taxonomy" id="75058"/>
    <lineage>
        <taxon>Eukaryota</taxon>
        <taxon>Discoba</taxon>
        <taxon>Euglenozoa</taxon>
        <taxon>Kinetoplastea</taxon>
        <taxon>Metakinetoplastina</taxon>
        <taxon>Eubodonida</taxon>
        <taxon>Bodonidae</taxon>
        <taxon>Bodo</taxon>
    </lineage>
</organism>
<gene>
    <name evidence="5" type="ORF">BSAL_67910</name>
</gene>
<dbReference type="EMBL" id="CYKH01000463">
    <property type="protein sequence ID" value="CUF96144.1"/>
    <property type="molecule type" value="Genomic_DNA"/>
</dbReference>
<sequence length="188" mass="22463">MAAKKDFMTPEAMEEFRKETNKESQRDKHGNVVKGKIDSVHEAKVEEYIRQHRTWRESVPIFRTTEYWQLRADYYPYIKQSDTYDDFFIRGISCHPRLSEYPGCKNVIRDYFQCRDANRVLQLLNTCVPLREQMTACINVVFVKNHMKGDQKFNANRETYFASQQEKRITKLVDHVQSSRDHQKSLQD</sequence>
<protein>
    <recommendedName>
        <fullName evidence="3">COX assembly mitochondrial protein</fullName>
    </recommendedName>
</protein>
<evidence type="ECO:0000256" key="3">
    <source>
        <dbReference type="RuleBase" id="RU364104"/>
    </source>
</evidence>
<feature type="region of interest" description="Disordered" evidence="4">
    <location>
        <begin position="1"/>
        <end position="29"/>
    </location>
</feature>
<keyword evidence="2" id="KW-1015">Disulfide bond</keyword>
<dbReference type="GO" id="GO:0005739">
    <property type="term" value="C:mitochondrion"/>
    <property type="evidence" value="ECO:0007669"/>
    <property type="project" value="UniProtKB-SubCell"/>
</dbReference>
<evidence type="ECO:0000256" key="2">
    <source>
        <dbReference type="ARBA" id="ARBA00023157"/>
    </source>
</evidence>
<evidence type="ECO:0000256" key="4">
    <source>
        <dbReference type="SAM" id="MobiDB-lite"/>
    </source>
</evidence>
<dbReference type="OrthoDB" id="277414at2759"/>
<dbReference type="Proteomes" id="UP000051952">
    <property type="component" value="Unassembled WGS sequence"/>
</dbReference>
<comment type="subcellular location">
    <subcellularLocation>
        <location evidence="3">Mitochondrion</location>
    </subcellularLocation>
</comment>
<dbReference type="VEuPathDB" id="TriTrypDB:BSAL_67910"/>
<evidence type="ECO:0000256" key="1">
    <source>
        <dbReference type="ARBA" id="ARBA00007347"/>
    </source>
</evidence>
<dbReference type="Pfam" id="PF08583">
    <property type="entry name" value="Cmc1"/>
    <property type="match status" value="1"/>
</dbReference>
<comment type="similarity">
    <text evidence="1 3">Belongs to the CMC family.</text>
</comment>
<proteinExistence type="inferred from homology"/>
<evidence type="ECO:0000313" key="5">
    <source>
        <dbReference type="EMBL" id="CUF96144.1"/>
    </source>
</evidence>
<reference evidence="6" key="1">
    <citation type="submission" date="2015-09" db="EMBL/GenBank/DDBJ databases">
        <authorList>
            <consortium name="Pathogen Informatics"/>
        </authorList>
    </citation>
    <scope>NUCLEOTIDE SEQUENCE [LARGE SCALE GENOMIC DNA]</scope>
    <source>
        <strain evidence="6">Lake Konstanz</strain>
    </source>
</reference>
<accession>A0A0S4IW52</accession>
<keyword evidence="3" id="KW-0496">Mitochondrion</keyword>
<dbReference type="InterPro" id="IPR013892">
    <property type="entry name" value="Cyt_c_biogenesis_Cmc1-like"/>
</dbReference>
<name>A0A0S4IW52_BODSA</name>
<evidence type="ECO:0000313" key="6">
    <source>
        <dbReference type="Proteomes" id="UP000051952"/>
    </source>
</evidence>
<dbReference type="AlphaFoldDB" id="A0A0S4IW52"/>
<dbReference type="OMA" id="LSDYPMC"/>